<keyword evidence="10 13" id="KW-1133">Transmembrane helix</keyword>
<feature type="transmembrane region" description="Helical" evidence="13">
    <location>
        <begin position="6"/>
        <end position="24"/>
    </location>
</feature>
<evidence type="ECO:0000256" key="4">
    <source>
        <dbReference type="ARBA" id="ARBA00022449"/>
    </source>
</evidence>
<proteinExistence type="inferred from homology"/>
<organism evidence="15 16">
    <name type="scientific">Aeromonas hydrophila</name>
    <dbReference type="NCBI Taxonomy" id="644"/>
    <lineage>
        <taxon>Bacteria</taxon>
        <taxon>Pseudomonadati</taxon>
        <taxon>Pseudomonadota</taxon>
        <taxon>Gammaproteobacteria</taxon>
        <taxon>Aeromonadales</taxon>
        <taxon>Aeromonadaceae</taxon>
        <taxon>Aeromonas</taxon>
    </lineage>
</organism>
<feature type="domain" description="RCK N-terminal" evidence="14">
    <location>
        <begin position="407"/>
        <end position="526"/>
    </location>
</feature>
<evidence type="ECO:0000313" key="16">
    <source>
        <dbReference type="Proteomes" id="UP000859505"/>
    </source>
</evidence>
<evidence type="ECO:0000313" key="15">
    <source>
        <dbReference type="EMBL" id="HAT6346163.1"/>
    </source>
</evidence>
<feature type="transmembrane region" description="Helical" evidence="13">
    <location>
        <begin position="147"/>
        <end position="172"/>
    </location>
</feature>
<dbReference type="EMBL" id="DACTUL010000043">
    <property type="protein sequence ID" value="HAT6346163.1"/>
    <property type="molecule type" value="Genomic_DNA"/>
</dbReference>
<reference evidence="15" key="2">
    <citation type="submission" date="2020-01" db="EMBL/GenBank/DDBJ databases">
        <authorList>
            <consortium name="NCBI Pathogen Detection Project"/>
        </authorList>
    </citation>
    <scope>NUCLEOTIDE SEQUENCE</scope>
    <source>
        <strain evidence="15">OLC2673_Aeromonas</strain>
    </source>
</reference>
<feature type="transmembrane region" description="Helical" evidence="13">
    <location>
        <begin position="329"/>
        <end position="348"/>
    </location>
</feature>
<dbReference type="PANTHER" id="PTHR46157">
    <property type="entry name" value="K(+) EFFLUX ANTIPORTER 3, CHLOROPLASTIC"/>
    <property type="match status" value="1"/>
</dbReference>
<sequence length="620" mass="67502">MGHGLLFDAFIYLSAAVIAVPLAKRWGLGSVLGYLLAGIIIGPFLLGLVGEQKDVMHFAEFGVVLMLFLVGLELRPALLWQLKGPILGTGGLQVLLTTAALTGVAHLIGLPWQQGLAIGLILALSSTAIVLQSLQERKLMQSESGRSAFAVLLFQDIAVIPILAILPLLAIAPVASSGSSELAGWQHGLLVVAAISGIVLGGHYLMRPVFRAIAQSHMREIFVAAALLLVIAIAVLMESVGLSPALGSFLAGVVLADSEYRHELEADIEPFKGLLLGLFFMSVGAGINFGLFAEHPLLIPALVVGLMVLKWLVLMALGFAIRISPSQRWTFGLALAQGGEFAFVLFSFAAQNKVLPGDTIALLTLVVALSMALTPLLLILNDRVIQPWFDYRNQSELPQHEQPELVEHPVIIAGFGRFGQIVGRLLHGHGIGTTILEQDASQIEMLRKYGYQVFYGDASRLDLLHAAGAHKAKLLVLSINDPATSLEVIEMVKKHFPHLKILARAQDRPHAHEILRQGVGSVYRETLGSAVDLGVEALTQLGFRANQAWRAGQTFKQHDNWLLREQVNYLDDEHTYINKSLQYRDILSDLLQDDQEGQERIHAHNWNSGLPDNDKDKEAI</sequence>
<feature type="transmembrane region" description="Helical" evidence="13">
    <location>
        <begin position="184"/>
        <end position="206"/>
    </location>
</feature>
<dbReference type="Proteomes" id="UP000859505">
    <property type="component" value="Unassembled WGS sequence"/>
</dbReference>
<evidence type="ECO:0000256" key="3">
    <source>
        <dbReference type="ARBA" id="ARBA00022448"/>
    </source>
</evidence>
<evidence type="ECO:0000256" key="13">
    <source>
        <dbReference type="SAM" id="Phobius"/>
    </source>
</evidence>
<keyword evidence="4" id="KW-0050">Antiport</keyword>
<dbReference type="SUPFAM" id="SSF51735">
    <property type="entry name" value="NAD(P)-binding Rossmann-fold domains"/>
    <property type="match status" value="1"/>
</dbReference>
<comment type="subcellular location">
    <subcellularLocation>
        <location evidence="1">Cell inner membrane</location>
        <topology evidence="1">Multi-pass membrane protein</topology>
    </subcellularLocation>
</comment>
<dbReference type="InterPro" id="IPR003148">
    <property type="entry name" value="RCK_N"/>
</dbReference>
<evidence type="ECO:0000256" key="8">
    <source>
        <dbReference type="ARBA" id="ARBA00022692"/>
    </source>
</evidence>
<feature type="transmembrane region" description="Helical" evidence="13">
    <location>
        <begin position="218"/>
        <end position="236"/>
    </location>
</feature>
<dbReference type="Pfam" id="PF02254">
    <property type="entry name" value="TrkA_N"/>
    <property type="match status" value="1"/>
</dbReference>
<evidence type="ECO:0000256" key="11">
    <source>
        <dbReference type="ARBA" id="ARBA00023065"/>
    </source>
</evidence>
<keyword evidence="12 13" id="KW-0472">Membrane</keyword>
<dbReference type="NCBIfam" id="TIGR00932">
    <property type="entry name" value="2a37"/>
    <property type="match status" value="1"/>
</dbReference>
<keyword evidence="6" id="KW-0997">Cell inner membrane</keyword>
<dbReference type="GO" id="GO:0008324">
    <property type="term" value="F:monoatomic cation transmembrane transporter activity"/>
    <property type="evidence" value="ECO:0007669"/>
    <property type="project" value="InterPro"/>
</dbReference>
<accession>A0AAD3YM33</accession>
<dbReference type="Pfam" id="PF00999">
    <property type="entry name" value="Na_H_Exchanger"/>
    <property type="match status" value="1"/>
</dbReference>
<protein>
    <submittedName>
        <fullName evidence="15">Glutathione-regulated potassium-efflux system protein KefC</fullName>
    </submittedName>
</protein>
<feature type="transmembrane region" description="Helical" evidence="13">
    <location>
        <begin position="297"/>
        <end position="317"/>
    </location>
</feature>
<dbReference type="FunFam" id="1.20.1530.20:FF:000001">
    <property type="entry name" value="Glutathione-regulated potassium-efflux system protein KefB"/>
    <property type="match status" value="1"/>
</dbReference>
<evidence type="ECO:0000256" key="1">
    <source>
        <dbReference type="ARBA" id="ARBA00004429"/>
    </source>
</evidence>
<name>A0AAD3YM33_AERHY</name>
<feature type="transmembrane region" description="Helical" evidence="13">
    <location>
        <begin position="115"/>
        <end position="135"/>
    </location>
</feature>
<comment type="similarity">
    <text evidence="2">Belongs to the monovalent cation:proton antiporter 2 (CPA2) transporter (TC 2.A.37) family.</text>
</comment>
<dbReference type="InterPro" id="IPR006153">
    <property type="entry name" value="Cation/H_exchanger_TM"/>
</dbReference>
<feature type="transmembrane region" description="Helical" evidence="13">
    <location>
        <begin position="86"/>
        <end position="109"/>
    </location>
</feature>
<reference evidence="15" key="1">
    <citation type="journal article" date="2018" name="Genome Biol.">
        <title>SKESA: strategic k-mer extension for scrupulous assemblies.</title>
        <authorList>
            <person name="Souvorov A."/>
            <person name="Agarwala R."/>
            <person name="Lipman D.J."/>
        </authorList>
    </citation>
    <scope>NUCLEOTIDE SEQUENCE</scope>
    <source>
        <strain evidence="15">OLC2673_Aeromonas</strain>
    </source>
</reference>
<dbReference type="NCBIfam" id="NF002924">
    <property type="entry name" value="PRK03562.1"/>
    <property type="match status" value="1"/>
</dbReference>
<evidence type="ECO:0000256" key="9">
    <source>
        <dbReference type="ARBA" id="ARBA00022958"/>
    </source>
</evidence>
<keyword evidence="7" id="KW-0633">Potassium transport</keyword>
<comment type="caution">
    <text evidence="15">The sequence shown here is derived from an EMBL/GenBank/DDBJ whole genome shotgun (WGS) entry which is preliminary data.</text>
</comment>
<dbReference type="InterPro" id="IPR036291">
    <property type="entry name" value="NAD(P)-bd_dom_sf"/>
</dbReference>
<keyword evidence="8 13" id="KW-0812">Transmembrane</keyword>
<evidence type="ECO:0000256" key="6">
    <source>
        <dbReference type="ARBA" id="ARBA00022519"/>
    </source>
</evidence>
<evidence type="ECO:0000256" key="10">
    <source>
        <dbReference type="ARBA" id="ARBA00022989"/>
    </source>
</evidence>
<dbReference type="GO" id="GO:1902600">
    <property type="term" value="P:proton transmembrane transport"/>
    <property type="evidence" value="ECO:0007669"/>
    <property type="project" value="InterPro"/>
</dbReference>
<dbReference type="GO" id="GO:0015297">
    <property type="term" value="F:antiporter activity"/>
    <property type="evidence" value="ECO:0007669"/>
    <property type="project" value="UniProtKB-KW"/>
</dbReference>
<feature type="transmembrane region" description="Helical" evidence="13">
    <location>
        <begin position="272"/>
        <end position="291"/>
    </location>
</feature>
<feature type="transmembrane region" description="Helical" evidence="13">
    <location>
        <begin position="55"/>
        <end position="74"/>
    </location>
</feature>
<dbReference type="Gene3D" id="3.40.50.720">
    <property type="entry name" value="NAD(P)-binding Rossmann-like Domain"/>
    <property type="match status" value="1"/>
</dbReference>
<keyword evidence="5" id="KW-1003">Cell membrane</keyword>
<keyword evidence="11" id="KW-0406">Ion transport</keyword>
<dbReference type="FunFam" id="3.40.50.720:FF:000036">
    <property type="entry name" value="Glutathione-regulated potassium-efflux system protein KefB"/>
    <property type="match status" value="1"/>
</dbReference>
<dbReference type="Gene3D" id="1.20.1530.20">
    <property type="match status" value="1"/>
</dbReference>
<dbReference type="GO" id="GO:0006813">
    <property type="term" value="P:potassium ion transport"/>
    <property type="evidence" value="ECO:0007669"/>
    <property type="project" value="UniProtKB-KW"/>
</dbReference>
<evidence type="ECO:0000256" key="2">
    <source>
        <dbReference type="ARBA" id="ARBA00005551"/>
    </source>
</evidence>
<dbReference type="InterPro" id="IPR038770">
    <property type="entry name" value="Na+/solute_symporter_sf"/>
</dbReference>
<dbReference type="PROSITE" id="PS51201">
    <property type="entry name" value="RCK_N"/>
    <property type="match status" value="1"/>
</dbReference>
<gene>
    <name evidence="15" type="primary">kefC</name>
    <name evidence="15" type="ORF">JAJ28_003962</name>
</gene>
<dbReference type="GO" id="GO:0005886">
    <property type="term" value="C:plasma membrane"/>
    <property type="evidence" value="ECO:0007669"/>
    <property type="project" value="UniProtKB-SubCell"/>
</dbReference>
<feature type="transmembrane region" description="Helical" evidence="13">
    <location>
        <begin position="31"/>
        <end position="49"/>
    </location>
</feature>
<keyword evidence="9" id="KW-0630">Potassium</keyword>
<feature type="transmembrane region" description="Helical" evidence="13">
    <location>
        <begin position="360"/>
        <end position="380"/>
    </location>
</feature>
<dbReference type="AlphaFoldDB" id="A0AAD3YM33"/>
<dbReference type="PANTHER" id="PTHR46157:SF4">
    <property type="entry name" value="K(+) EFFLUX ANTIPORTER 3, CHLOROPLASTIC"/>
    <property type="match status" value="1"/>
</dbReference>
<evidence type="ECO:0000256" key="12">
    <source>
        <dbReference type="ARBA" id="ARBA00023136"/>
    </source>
</evidence>
<evidence type="ECO:0000256" key="5">
    <source>
        <dbReference type="ARBA" id="ARBA00022475"/>
    </source>
</evidence>
<evidence type="ECO:0000259" key="14">
    <source>
        <dbReference type="PROSITE" id="PS51201"/>
    </source>
</evidence>
<dbReference type="InterPro" id="IPR004771">
    <property type="entry name" value="K/H_exchanger"/>
</dbReference>
<keyword evidence="3" id="KW-0813">Transport</keyword>
<evidence type="ECO:0000256" key="7">
    <source>
        <dbReference type="ARBA" id="ARBA00022538"/>
    </source>
</evidence>